<dbReference type="Proteomes" id="UP001249851">
    <property type="component" value="Unassembled WGS sequence"/>
</dbReference>
<comment type="caution">
    <text evidence="2">The sequence shown here is derived from an EMBL/GenBank/DDBJ whole genome shotgun (WGS) entry which is preliminary data.</text>
</comment>
<dbReference type="InterPro" id="IPR019080">
    <property type="entry name" value="YqaJ_viral_recombinase"/>
</dbReference>
<dbReference type="PANTHER" id="PTHR47526">
    <property type="entry name" value="ATP-DEPENDENT DNA HELICASE"/>
    <property type="match status" value="1"/>
</dbReference>
<dbReference type="Pfam" id="PF09588">
    <property type="entry name" value="YqaJ"/>
    <property type="match status" value="1"/>
</dbReference>
<dbReference type="GO" id="GO:0006281">
    <property type="term" value="P:DNA repair"/>
    <property type="evidence" value="ECO:0007669"/>
    <property type="project" value="UniProtKB-ARBA"/>
</dbReference>
<dbReference type="AlphaFoldDB" id="A0AAD9PT38"/>
<dbReference type="CDD" id="cd22343">
    <property type="entry name" value="PDDEXK_lambda_exonuclease-like"/>
    <property type="match status" value="1"/>
</dbReference>
<evidence type="ECO:0000313" key="3">
    <source>
        <dbReference type="Proteomes" id="UP001249851"/>
    </source>
</evidence>
<evidence type="ECO:0000259" key="1">
    <source>
        <dbReference type="Pfam" id="PF09588"/>
    </source>
</evidence>
<dbReference type="SUPFAM" id="SSF52980">
    <property type="entry name" value="Restriction endonuclease-like"/>
    <property type="match status" value="1"/>
</dbReference>
<accession>A0AAD9PT38</accession>
<feature type="domain" description="YqaJ viral recombinase" evidence="1">
    <location>
        <begin position="249"/>
        <end position="406"/>
    </location>
</feature>
<name>A0AAD9PT38_ACRCE</name>
<reference evidence="2" key="2">
    <citation type="journal article" date="2023" name="Science">
        <title>Genomic signatures of disease resistance in endangered staghorn corals.</title>
        <authorList>
            <person name="Vollmer S.V."/>
            <person name="Selwyn J.D."/>
            <person name="Despard B.A."/>
            <person name="Roesel C.L."/>
        </authorList>
    </citation>
    <scope>NUCLEOTIDE SEQUENCE</scope>
    <source>
        <strain evidence="2">K2</strain>
    </source>
</reference>
<dbReference type="Gene3D" id="3.90.320.10">
    <property type="match status" value="1"/>
</dbReference>
<dbReference type="PANTHER" id="PTHR47526:SF4">
    <property type="entry name" value="SWIM-TYPE DOMAIN-CONTAINING PROTEIN"/>
    <property type="match status" value="1"/>
</dbReference>
<protein>
    <recommendedName>
        <fullName evidence="1">YqaJ viral recombinase domain-containing protein</fullName>
    </recommendedName>
</protein>
<organism evidence="2 3">
    <name type="scientific">Acropora cervicornis</name>
    <name type="common">Staghorn coral</name>
    <dbReference type="NCBI Taxonomy" id="6130"/>
    <lineage>
        <taxon>Eukaryota</taxon>
        <taxon>Metazoa</taxon>
        <taxon>Cnidaria</taxon>
        <taxon>Anthozoa</taxon>
        <taxon>Hexacorallia</taxon>
        <taxon>Scleractinia</taxon>
        <taxon>Astrocoeniina</taxon>
        <taxon>Acroporidae</taxon>
        <taxon>Acropora</taxon>
    </lineage>
</organism>
<keyword evidence="3" id="KW-1185">Reference proteome</keyword>
<proteinExistence type="predicted"/>
<dbReference type="InterPro" id="IPR011335">
    <property type="entry name" value="Restrct_endonuc-II-like"/>
</dbReference>
<evidence type="ECO:0000313" key="2">
    <source>
        <dbReference type="EMBL" id="KAK2548391.1"/>
    </source>
</evidence>
<dbReference type="EMBL" id="JARQWQ010000148">
    <property type="protein sequence ID" value="KAK2548391.1"/>
    <property type="molecule type" value="Genomic_DNA"/>
</dbReference>
<reference evidence="2" key="1">
    <citation type="journal article" date="2023" name="G3 (Bethesda)">
        <title>Whole genome assembly and annotation of the endangered Caribbean coral Acropora cervicornis.</title>
        <authorList>
            <person name="Selwyn J.D."/>
            <person name="Vollmer S.V."/>
        </authorList>
    </citation>
    <scope>NUCLEOTIDE SEQUENCE</scope>
    <source>
        <strain evidence="2">K2</strain>
    </source>
</reference>
<sequence>MSEKTVEKGYLPGYHESLPDQLSKDRYGSKLELIEGTDPYEIPKKDWKDDVELWPSVKYIDVRMYLLFSRSSYTEEELKNYKSLKCYQNFINGWVREVLVQDFGERRLLIAKVSLQLLVGLKKVPYSNISDIVFSKYGGVNKRARTESKVPISSHDEILDFLSNVKAFCDSKPAVMALMKEFSDAYVPSSINEDLPPVLSTYFDKELSTAEYDTVMSVCEQKLFIYDINAKEQIAVEERTRKQANSRLWFRMRTGRVTASKFKSACVTDPLKPSHSLIMSICHPELVKFTNEATKWGCNHEAAAKEAYFQVQDNRHQGLKIEESGFFISTEYGFLGATPDGLVSCKCCGNGVIEIKCPFCQKDKDLTECMKHKNFCLESTPDGKHQVKRNHPYFYQVQAQLFCTGRSYCDFIVWTEKSIYVETIIVDERFMEANVLKVKEFVTRCLIPEILCNWYSRSMDKCKGGKTSRAD</sequence>
<dbReference type="InterPro" id="IPR011604">
    <property type="entry name" value="PDDEXK-like_dom_sf"/>
</dbReference>
<gene>
    <name evidence="2" type="ORF">P5673_031459</name>
</gene>